<protein>
    <recommendedName>
        <fullName evidence="2">Glycosyl hydrolase family 13 catalytic domain-containing protein</fullName>
    </recommendedName>
</protein>
<keyword evidence="4" id="KW-1185">Reference proteome</keyword>
<proteinExistence type="predicted"/>
<sequence length="565" mass="63241">MNPVRPHSPAARALVLVAGLAAAWLPVRGQAPVPASVPGTFAQNPIVYFVMTDRFYDGDPSNDHSYGRQREKDPKDDVGTFHGGDLKGLTLKLKEGWFRKLGVNALWITAPYEQIHGWVVGGREEFRHYAYHGYYALDYTVLDKNMGTPEDLRELVDTAHSQGIRILFDVVMNHPGYLDLQTAHDLHVNVLWPGWEKATIKNYHSFIDYNSDAWADWWGRDWVRAGLPGYIDGGRNDLTMQIAFLPDFRTESSKLVKLPKFLHDKPDTKAVDLPDTTVRGYLIKWLTDWVREYGIDGFRCDTVKHVEPEAWAALKDQATKALAEFKAKNPSRKVDDAPFWMVGEYWGAGPEKHKMTRYGFDAMINFEFQGDADEFAKPEKLFSQYARIQAGKPVHMLNYLSSHDTSLFDRTKLIEGGAALLLAPGGVQIFYGDETARPAGYKPRTDPQQATRSDMNWANPDEKVLAFWRKLGTFRERHCALAVGEHKQISEKPYAFSRVDGATGDRVVVALDATGPVTLPVAGVFLEGETLEDAYTGRTTVVAGGKVTVQAGGVVLLERVKTGAH</sequence>
<evidence type="ECO:0000259" key="2">
    <source>
        <dbReference type="SMART" id="SM00642"/>
    </source>
</evidence>
<dbReference type="InterPro" id="IPR006047">
    <property type="entry name" value="GH13_cat_dom"/>
</dbReference>
<dbReference type="InterPro" id="IPR017853">
    <property type="entry name" value="GH"/>
</dbReference>
<dbReference type="EMBL" id="BSDD01000001">
    <property type="protein sequence ID" value="GLH68674.1"/>
    <property type="molecule type" value="Genomic_DNA"/>
</dbReference>
<dbReference type="Proteomes" id="UP001165089">
    <property type="component" value="Unassembled WGS sequence"/>
</dbReference>
<name>A0ABQ5Q2G6_9BACT</name>
<feature type="domain" description="Glycosyl hydrolase family 13 catalytic" evidence="2">
    <location>
        <begin position="49"/>
        <end position="475"/>
    </location>
</feature>
<accession>A0ABQ5Q2G6</accession>
<gene>
    <name evidence="3" type="ORF">GETHPA_02070</name>
</gene>
<dbReference type="SUPFAM" id="SSF51445">
    <property type="entry name" value="(Trans)glycosidases"/>
    <property type="match status" value="1"/>
</dbReference>
<dbReference type="SMART" id="SM00642">
    <property type="entry name" value="Aamy"/>
    <property type="match status" value="1"/>
</dbReference>
<dbReference type="RefSeq" id="WP_285722236.1">
    <property type="nucleotide sequence ID" value="NZ_BSDD01000001.1"/>
</dbReference>
<organism evidence="3 4">
    <name type="scientific">Geothrix rubra</name>
    <dbReference type="NCBI Taxonomy" id="2927977"/>
    <lineage>
        <taxon>Bacteria</taxon>
        <taxon>Pseudomonadati</taxon>
        <taxon>Acidobacteriota</taxon>
        <taxon>Holophagae</taxon>
        <taxon>Holophagales</taxon>
        <taxon>Holophagaceae</taxon>
        <taxon>Geothrix</taxon>
    </lineage>
</organism>
<feature type="region of interest" description="Disordered" evidence="1">
    <location>
        <begin position="60"/>
        <end position="79"/>
    </location>
</feature>
<comment type="caution">
    <text evidence="3">The sequence shown here is derived from an EMBL/GenBank/DDBJ whole genome shotgun (WGS) entry which is preliminary data.</text>
</comment>
<evidence type="ECO:0000313" key="4">
    <source>
        <dbReference type="Proteomes" id="UP001165089"/>
    </source>
</evidence>
<evidence type="ECO:0000313" key="3">
    <source>
        <dbReference type="EMBL" id="GLH68674.1"/>
    </source>
</evidence>
<evidence type="ECO:0000256" key="1">
    <source>
        <dbReference type="SAM" id="MobiDB-lite"/>
    </source>
</evidence>
<dbReference type="Gene3D" id="3.20.20.80">
    <property type="entry name" value="Glycosidases"/>
    <property type="match status" value="1"/>
</dbReference>
<reference evidence="3 4" key="1">
    <citation type="journal article" date="2023" name="Antonie Van Leeuwenhoek">
        <title>Mesoterricola silvestris gen. nov., sp. nov., Mesoterricola sediminis sp. nov., Geothrix oryzae sp. nov., Geothrix edaphica sp. nov., Geothrix rubra sp. nov., and Geothrix limicola sp. nov., six novel members of Acidobacteriota isolated from soils.</title>
        <authorList>
            <person name="Itoh H."/>
            <person name="Sugisawa Y."/>
            <person name="Mise K."/>
            <person name="Xu Z."/>
            <person name="Kuniyasu M."/>
            <person name="Ushijima N."/>
            <person name="Kawano K."/>
            <person name="Kobayashi E."/>
            <person name="Shiratori Y."/>
            <person name="Masuda Y."/>
            <person name="Senoo K."/>
        </authorList>
    </citation>
    <scope>NUCLEOTIDE SEQUENCE [LARGE SCALE GENOMIC DNA]</scope>
    <source>
        <strain evidence="3 4">Red803</strain>
    </source>
</reference>
<dbReference type="PANTHER" id="PTHR10357">
    <property type="entry name" value="ALPHA-AMYLASE FAMILY MEMBER"/>
    <property type="match status" value="1"/>
</dbReference>
<dbReference type="Pfam" id="PF00128">
    <property type="entry name" value="Alpha-amylase"/>
    <property type="match status" value="1"/>
</dbReference>
<dbReference type="PANTHER" id="PTHR10357:SF209">
    <property type="entry name" value="PERIPLASMIC ALPHA-AMYLASE"/>
    <property type="match status" value="1"/>
</dbReference>